<evidence type="ECO:0000313" key="3">
    <source>
        <dbReference type="Proteomes" id="UP000014254"/>
    </source>
</evidence>
<dbReference type="GO" id="GO:0008104">
    <property type="term" value="P:intracellular protein localization"/>
    <property type="evidence" value="ECO:0007669"/>
    <property type="project" value="TreeGrafter"/>
</dbReference>
<dbReference type="InParanoid" id="S2JQ82"/>
<protein>
    <recommendedName>
        <fullName evidence="4">RGS domain-containing protein</fullName>
    </recommendedName>
</protein>
<dbReference type="GO" id="GO:0005886">
    <property type="term" value="C:plasma membrane"/>
    <property type="evidence" value="ECO:0007669"/>
    <property type="project" value="TreeGrafter"/>
</dbReference>
<dbReference type="InterPro" id="IPR044926">
    <property type="entry name" value="RGS_subdomain_2"/>
</dbReference>
<dbReference type="PANTHER" id="PTHR13155">
    <property type="entry name" value="A-KINASE ANCHOR PROTEINS"/>
    <property type="match status" value="1"/>
</dbReference>
<proteinExistence type="predicted"/>
<dbReference type="SUPFAM" id="SSF48097">
    <property type="entry name" value="Regulator of G-protein signaling, RGS"/>
    <property type="match status" value="1"/>
</dbReference>
<evidence type="ECO:0008006" key="4">
    <source>
        <dbReference type="Google" id="ProtNLM"/>
    </source>
</evidence>
<sequence>MSFVQDLPTLEDILSRKTLPPVCLYNFYIVLRDKLLMDDLLDFYLDVRHHEILWRRYVKFVLKSSQQHDLFNSIQKLDTEDPIEKYVDITSSAVPIDKYVDITSSAVPIDKYVNIHKPVLQRSPTLVNNKGSADDISVSMSLPIVRPPVGEKLLDAVYKVPDRHDLSASLERIVHTYLMPGGPKYLEVIPAKIRQQTIESYHIDGNVRHDPMIFAEAKHAAFLYMERWAYPSFMRLKVWGNITERQQIYRLVIGLVALTAGFSTALSFIFLDYAPWGTRLWVNIIDQMRVHSIL</sequence>
<dbReference type="eggNOG" id="ENOG502QRI8">
    <property type="taxonomic scope" value="Eukaryota"/>
</dbReference>
<feature type="transmembrane region" description="Helical" evidence="1">
    <location>
        <begin position="251"/>
        <end position="271"/>
    </location>
</feature>
<dbReference type="VEuPathDB" id="FungiDB:HMPREF1544_00964"/>
<keyword evidence="1" id="KW-0472">Membrane</keyword>
<evidence type="ECO:0000313" key="2">
    <source>
        <dbReference type="EMBL" id="EPB92139.1"/>
    </source>
</evidence>
<reference evidence="3" key="1">
    <citation type="submission" date="2013-05" db="EMBL/GenBank/DDBJ databases">
        <title>The Genome sequence of Mucor circinelloides f. circinelloides 1006PhL.</title>
        <authorList>
            <consortium name="The Broad Institute Genomics Platform"/>
            <person name="Cuomo C."/>
            <person name="Earl A."/>
            <person name="Findley K."/>
            <person name="Lee S.C."/>
            <person name="Walker B."/>
            <person name="Young S."/>
            <person name="Zeng Q."/>
            <person name="Gargeya S."/>
            <person name="Fitzgerald M."/>
            <person name="Haas B."/>
            <person name="Abouelleil A."/>
            <person name="Allen A.W."/>
            <person name="Alvarado L."/>
            <person name="Arachchi H.M."/>
            <person name="Berlin A.M."/>
            <person name="Chapman S.B."/>
            <person name="Gainer-Dewar J."/>
            <person name="Goldberg J."/>
            <person name="Griggs A."/>
            <person name="Gujja S."/>
            <person name="Hansen M."/>
            <person name="Howarth C."/>
            <person name="Imamovic A."/>
            <person name="Ireland A."/>
            <person name="Larimer J."/>
            <person name="McCowan C."/>
            <person name="Murphy C."/>
            <person name="Pearson M."/>
            <person name="Poon T.W."/>
            <person name="Priest M."/>
            <person name="Roberts A."/>
            <person name="Saif S."/>
            <person name="Shea T."/>
            <person name="Sisk P."/>
            <person name="Sykes S."/>
            <person name="Wortman J."/>
            <person name="Nusbaum C."/>
            <person name="Birren B."/>
        </authorList>
    </citation>
    <scope>NUCLEOTIDE SEQUENCE [LARGE SCALE GENOMIC DNA]</scope>
    <source>
        <strain evidence="3">1006PhL</strain>
    </source>
</reference>
<gene>
    <name evidence="2" type="ORF">HMPREF1544_00964</name>
</gene>
<dbReference type="PANTHER" id="PTHR13155:SF1">
    <property type="entry name" value="A-KINASE ANCHOR PROTEIN 10, MITOCHONDRIAL"/>
    <property type="match status" value="1"/>
</dbReference>
<keyword evidence="1" id="KW-0812">Transmembrane</keyword>
<dbReference type="EMBL" id="KE123902">
    <property type="protein sequence ID" value="EPB92139.1"/>
    <property type="molecule type" value="Genomic_DNA"/>
</dbReference>
<accession>S2JQ82</accession>
<organism evidence="2 3">
    <name type="scientific">Mucor circinelloides f. circinelloides (strain 1006PhL)</name>
    <name type="common">Mucormycosis agent</name>
    <name type="synonym">Calyptromyces circinelloides</name>
    <dbReference type="NCBI Taxonomy" id="1220926"/>
    <lineage>
        <taxon>Eukaryota</taxon>
        <taxon>Fungi</taxon>
        <taxon>Fungi incertae sedis</taxon>
        <taxon>Mucoromycota</taxon>
        <taxon>Mucoromycotina</taxon>
        <taxon>Mucoromycetes</taxon>
        <taxon>Mucorales</taxon>
        <taxon>Mucorineae</taxon>
        <taxon>Mucoraceae</taxon>
        <taxon>Mucor</taxon>
    </lineage>
</organism>
<dbReference type="InterPro" id="IPR052246">
    <property type="entry name" value="Cell_Polariz_PKAAnc"/>
</dbReference>
<dbReference type="InterPro" id="IPR036305">
    <property type="entry name" value="RGS_sf"/>
</dbReference>
<name>S2JQ82_MUCC1</name>
<dbReference type="OrthoDB" id="5876363at2759"/>
<dbReference type="FunCoup" id="S2JQ82">
    <property type="interactions" value="104"/>
</dbReference>
<evidence type="ECO:0000256" key="1">
    <source>
        <dbReference type="SAM" id="Phobius"/>
    </source>
</evidence>
<dbReference type="AlphaFoldDB" id="S2JQ82"/>
<keyword evidence="1" id="KW-1133">Transmembrane helix</keyword>
<dbReference type="STRING" id="1220926.S2JQ82"/>
<keyword evidence="3" id="KW-1185">Reference proteome</keyword>
<dbReference type="Gene3D" id="1.10.167.10">
    <property type="entry name" value="Regulator of G-protein Signalling 4, domain 2"/>
    <property type="match status" value="1"/>
</dbReference>
<dbReference type="Proteomes" id="UP000014254">
    <property type="component" value="Unassembled WGS sequence"/>
</dbReference>
<dbReference type="OMA" id="MERWAYP"/>